<name>A0A369JD56_HYPMA</name>
<evidence type="ECO:0008006" key="3">
    <source>
        <dbReference type="Google" id="ProtNLM"/>
    </source>
</evidence>
<dbReference type="PANTHER" id="PTHR43611">
    <property type="entry name" value="ALPHA-D-GLUCOSE 1-PHOSPHATE PHOSPHATASE"/>
    <property type="match status" value="1"/>
</dbReference>
<dbReference type="InterPro" id="IPR023214">
    <property type="entry name" value="HAD_sf"/>
</dbReference>
<comment type="caution">
    <text evidence="1">The sequence shown here is derived from an EMBL/GenBank/DDBJ whole genome shotgun (WGS) entry which is preliminary data.</text>
</comment>
<proteinExistence type="predicted"/>
<dbReference type="Gene3D" id="3.40.50.1000">
    <property type="entry name" value="HAD superfamily/HAD-like"/>
    <property type="match status" value="1"/>
</dbReference>
<reference evidence="1" key="1">
    <citation type="submission" date="2018-04" db="EMBL/GenBank/DDBJ databases">
        <title>Whole genome sequencing of Hypsizygus marmoreus.</title>
        <authorList>
            <person name="Choi I.-G."/>
            <person name="Min B."/>
            <person name="Kim J.-G."/>
            <person name="Kim S."/>
            <person name="Oh Y.-L."/>
            <person name="Kong W.-S."/>
            <person name="Park H."/>
            <person name="Jeong J."/>
            <person name="Song E.-S."/>
        </authorList>
    </citation>
    <scope>NUCLEOTIDE SEQUENCE [LARGE SCALE GENOMIC DNA]</scope>
    <source>
        <strain evidence="1">51987-8</strain>
    </source>
</reference>
<dbReference type="NCBIfam" id="TIGR01509">
    <property type="entry name" value="HAD-SF-IA-v3"/>
    <property type="match status" value="1"/>
</dbReference>
<dbReference type="EMBL" id="LUEZ02000113">
    <property type="protein sequence ID" value="RDB17364.1"/>
    <property type="molecule type" value="Genomic_DNA"/>
</dbReference>
<dbReference type="InterPro" id="IPR036412">
    <property type="entry name" value="HAD-like_sf"/>
</dbReference>
<dbReference type="Proteomes" id="UP000076154">
    <property type="component" value="Unassembled WGS sequence"/>
</dbReference>
<keyword evidence="2" id="KW-1185">Reference proteome</keyword>
<organism evidence="1 2">
    <name type="scientific">Hypsizygus marmoreus</name>
    <name type="common">White beech mushroom</name>
    <name type="synonym">Agaricus marmoreus</name>
    <dbReference type="NCBI Taxonomy" id="39966"/>
    <lineage>
        <taxon>Eukaryota</taxon>
        <taxon>Fungi</taxon>
        <taxon>Dikarya</taxon>
        <taxon>Basidiomycota</taxon>
        <taxon>Agaricomycotina</taxon>
        <taxon>Agaricomycetes</taxon>
        <taxon>Agaricomycetidae</taxon>
        <taxon>Agaricales</taxon>
        <taxon>Tricholomatineae</taxon>
        <taxon>Lyophyllaceae</taxon>
        <taxon>Hypsizygus</taxon>
    </lineage>
</organism>
<sequence>MALTQQYTAIIFDLGDVLFKWSPETKTSISARKLRDILNSPIWFEYERGHLSENDCYAQVGTDFDIEPEEIRRALEQARESLHADHELIALIRELKAGADGQLKVFAMSNISVPDWEILRTKPADWGIFDRIFTSGKAGERKPHLGFYRHVLSTTGVDPHSMIFVDDRPENVFSARSLGMHGIVFEHRDQVARTLRNLIGDPVVRGRDYLKRNAGHLVSVWSKTDKMDSIELHDNFTQLLILEATKDLSLVNLVEHPRTWNFFQVLRRDEGLASSVINEMLEYVDADGIIQTYFDHRRPRLDAVVCVNVLTMFYAYDRGTELQKTLEWVKEVLQNHAYLDGTRYYDTAECFLFFVSRLLASSDDPELHATLMPLLKKRVQERIGAEGDSLALAMRILVCAFVGIRGEVDLHALLPLQREDGGWEIGWIYKTPGTGARIGNRGLTTALAVKAIETMACNTSSMSLDTTRTSTHVGPP</sequence>
<accession>A0A369JD56</accession>
<dbReference type="GO" id="GO:0016791">
    <property type="term" value="F:phosphatase activity"/>
    <property type="evidence" value="ECO:0007669"/>
    <property type="project" value="UniProtKB-ARBA"/>
</dbReference>
<dbReference type="InterPro" id="IPR006439">
    <property type="entry name" value="HAD-SF_hydro_IA"/>
</dbReference>
<dbReference type="SFLD" id="SFLDG01129">
    <property type="entry name" value="C1.5:_HAD__Beta-PGM__Phosphata"/>
    <property type="match status" value="1"/>
</dbReference>
<dbReference type="SUPFAM" id="SSF56784">
    <property type="entry name" value="HAD-like"/>
    <property type="match status" value="1"/>
</dbReference>
<dbReference type="InParanoid" id="A0A369JD56"/>
<evidence type="ECO:0000313" key="1">
    <source>
        <dbReference type="EMBL" id="RDB17364.1"/>
    </source>
</evidence>
<dbReference type="PANTHER" id="PTHR43611:SF3">
    <property type="entry name" value="FLAVIN MONONUCLEOTIDE HYDROLASE 1, CHLOROPLATIC"/>
    <property type="match status" value="1"/>
</dbReference>
<dbReference type="AlphaFoldDB" id="A0A369JD56"/>
<protein>
    <recommendedName>
        <fullName evidence="3">Alpha-D-glucose-1-phosphate phosphatase YihX</fullName>
    </recommendedName>
</protein>
<evidence type="ECO:0000313" key="2">
    <source>
        <dbReference type="Proteomes" id="UP000076154"/>
    </source>
</evidence>
<gene>
    <name evidence="1" type="ORF">Hypma_001818</name>
</gene>
<dbReference type="SFLD" id="SFLDS00003">
    <property type="entry name" value="Haloacid_Dehalogenase"/>
    <property type="match status" value="1"/>
</dbReference>
<dbReference type="STRING" id="39966.A0A369JD56"/>
<dbReference type="OrthoDB" id="2012566at2759"/>